<dbReference type="PROSITE" id="PS51273">
    <property type="entry name" value="GATASE_TYPE_1"/>
    <property type="match status" value="1"/>
</dbReference>
<gene>
    <name evidence="3" type="ORF">ATN88_07540</name>
</gene>
<protein>
    <recommendedName>
        <fullName evidence="2">Glutamine amidotransferase domain-containing protein</fullName>
    </recommendedName>
</protein>
<name>A0A135I504_9GAMM</name>
<dbReference type="PRINTS" id="PR00099">
    <property type="entry name" value="CPSGATASE"/>
</dbReference>
<dbReference type="Proteomes" id="UP000070529">
    <property type="component" value="Unassembled WGS sequence"/>
</dbReference>
<dbReference type="GO" id="GO:0004049">
    <property type="term" value="F:anthranilate synthase activity"/>
    <property type="evidence" value="ECO:0007669"/>
    <property type="project" value="TreeGrafter"/>
</dbReference>
<organism evidence="3 4">
    <name type="scientific">Enterovibrio coralii</name>
    <dbReference type="NCBI Taxonomy" id="294935"/>
    <lineage>
        <taxon>Bacteria</taxon>
        <taxon>Pseudomonadati</taxon>
        <taxon>Pseudomonadota</taxon>
        <taxon>Gammaproteobacteria</taxon>
        <taxon>Vibrionales</taxon>
        <taxon>Vibrionaceae</taxon>
        <taxon>Enterovibrio</taxon>
    </lineage>
</organism>
<sequence length="198" mass="21797">MIVIIDNYDSYVHNLAQAFGIHCDSIKIFKNDQVSIEELEQLPIKLLVISPGPGKPEDAGISLDLVQHFSGKLPIFGVCLGLQCIGVSHGGLLTHAKRPMHGKLSRIVHNAKGVFEKLKNELFVVRYNSLIISNDIDAQPDIDVTAVSDDGEVMAISVVGQPTHAVQFHPESFNTEAGKQLIDNMYQITKAFWTQHAD</sequence>
<comment type="caution">
    <text evidence="3">The sequence shown here is derived from an EMBL/GenBank/DDBJ whole genome shotgun (WGS) entry which is preliminary data.</text>
</comment>
<evidence type="ECO:0000313" key="4">
    <source>
        <dbReference type="Proteomes" id="UP000070529"/>
    </source>
</evidence>
<dbReference type="GO" id="GO:0005829">
    <property type="term" value="C:cytosol"/>
    <property type="evidence" value="ECO:0007669"/>
    <property type="project" value="TreeGrafter"/>
</dbReference>
<dbReference type="PANTHER" id="PTHR43418">
    <property type="entry name" value="MULTIFUNCTIONAL TRYPTOPHAN BIOSYNTHESIS PROTEIN-RELATED"/>
    <property type="match status" value="1"/>
</dbReference>
<dbReference type="Gene3D" id="3.40.50.880">
    <property type="match status" value="1"/>
</dbReference>
<dbReference type="InterPro" id="IPR050472">
    <property type="entry name" value="Anth_synth/Amidotransfase"/>
</dbReference>
<dbReference type="InterPro" id="IPR006221">
    <property type="entry name" value="TrpG/PapA_dom"/>
</dbReference>
<dbReference type="RefSeq" id="WP_067419020.1">
    <property type="nucleotide sequence ID" value="NZ_LNTY01000050.1"/>
</dbReference>
<dbReference type="PRINTS" id="PR00096">
    <property type="entry name" value="GATASE"/>
</dbReference>
<keyword evidence="4" id="KW-1185">Reference proteome</keyword>
<dbReference type="GO" id="GO:0000162">
    <property type="term" value="P:L-tryptophan biosynthetic process"/>
    <property type="evidence" value="ECO:0007669"/>
    <property type="project" value="TreeGrafter"/>
</dbReference>
<dbReference type="STRING" id="294935.ATN88_07540"/>
<dbReference type="SUPFAM" id="SSF52317">
    <property type="entry name" value="Class I glutamine amidotransferase-like"/>
    <property type="match status" value="1"/>
</dbReference>
<evidence type="ECO:0000256" key="1">
    <source>
        <dbReference type="ARBA" id="ARBA00022962"/>
    </source>
</evidence>
<dbReference type="OrthoDB" id="9786812at2"/>
<reference evidence="3 4" key="1">
    <citation type="submission" date="2015-11" db="EMBL/GenBank/DDBJ databases">
        <title>Genomic Taxonomy of the Vibrionaceae.</title>
        <authorList>
            <person name="Gomez-Gil B."/>
            <person name="Enciso-Ibarra J."/>
        </authorList>
    </citation>
    <scope>NUCLEOTIDE SEQUENCE [LARGE SCALE GENOMIC DNA]</scope>
    <source>
        <strain evidence="3 4">CAIM 912</strain>
    </source>
</reference>
<dbReference type="InterPro" id="IPR029062">
    <property type="entry name" value="Class_I_gatase-like"/>
</dbReference>
<dbReference type="NCBIfam" id="TIGR00566">
    <property type="entry name" value="trpG_papA"/>
    <property type="match status" value="1"/>
</dbReference>
<evidence type="ECO:0000313" key="3">
    <source>
        <dbReference type="EMBL" id="KXF80530.1"/>
    </source>
</evidence>
<dbReference type="Pfam" id="PF00117">
    <property type="entry name" value="GATase"/>
    <property type="match status" value="1"/>
</dbReference>
<dbReference type="CDD" id="cd01743">
    <property type="entry name" value="GATase1_Anthranilate_Synthase"/>
    <property type="match status" value="1"/>
</dbReference>
<dbReference type="PANTHER" id="PTHR43418:SF4">
    <property type="entry name" value="MULTIFUNCTIONAL TRYPTOPHAN BIOSYNTHESIS PROTEIN"/>
    <property type="match status" value="1"/>
</dbReference>
<dbReference type="AlphaFoldDB" id="A0A135I504"/>
<keyword evidence="1" id="KW-0315">Glutamine amidotransferase</keyword>
<dbReference type="PRINTS" id="PR00097">
    <property type="entry name" value="ANTSNTHASEII"/>
</dbReference>
<feature type="domain" description="Glutamine amidotransferase" evidence="2">
    <location>
        <begin position="3"/>
        <end position="185"/>
    </location>
</feature>
<proteinExistence type="predicted"/>
<accession>A0A135I504</accession>
<dbReference type="EMBL" id="LNTY01000050">
    <property type="protein sequence ID" value="KXF80530.1"/>
    <property type="molecule type" value="Genomic_DNA"/>
</dbReference>
<dbReference type="FunFam" id="3.40.50.880:FF:000003">
    <property type="entry name" value="Anthranilate synthase component II"/>
    <property type="match status" value="1"/>
</dbReference>
<dbReference type="InterPro" id="IPR017926">
    <property type="entry name" value="GATASE"/>
</dbReference>
<evidence type="ECO:0000259" key="2">
    <source>
        <dbReference type="Pfam" id="PF00117"/>
    </source>
</evidence>